<keyword evidence="1 3" id="KW-0456">Lyase</keyword>
<comment type="caution">
    <text evidence="3">The sequence shown here is derived from an EMBL/GenBank/DDBJ whole genome shotgun (WGS) entry which is preliminary data.</text>
</comment>
<reference evidence="3" key="1">
    <citation type="submission" date="2021-10" db="EMBL/GenBank/DDBJ databases">
        <title>Collection of gut derived symbiotic bacterial strains cultured from healthy donors.</title>
        <authorList>
            <person name="Lin H."/>
            <person name="Littmann E."/>
            <person name="Kohout C."/>
            <person name="Pamer E.G."/>
        </authorList>
    </citation>
    <scope>NUCLEOTIDE SEQUENCE</scope>
    <source>
        <strain evidence="3">DFI.9.42</strain>
    </source>
</reference>
<dbReference type="InterPro" id="IPR022761">
    <property type="entry name" value="Fumarate_lyase_N"/>
</dbReference>
<proteinExistence type="predicted"/>
<protein>
    <submittedName>
        <fullName evidence="3">Argininosuccinate lyase</fullName>
        <ecNumber evidence="3">4.3.2.1</ecNumber>
    </submittedName>
</protein>
<evidence type="ECO:0000313" key="3">
    <source>
        <dbReference type="EMBL" id="MCB6940000.1"/>
    </source>
</evidence>
<dbReference type="Gene3D" id="1.20.200.10">
    <property type="entry name" value="Fumarase/aspartase (Central domain)"/>
    <property type="match status" value="1"/>
</dbReference>
<accession>A0AAW4UDY3</accession>
<dbReference type="InterPro" id="IPR009049">
    <property type="entry name" value="Argininosuccinate_lyase"/>
</dbReference>
<evidence type="ECO:0000256" key="1">
    <source>
        <dbReference type="ARBA" id="ARBA00023239"/>
    </source>
</evidence>
<dbReference type="InterPro" id="IPR024083">
    <property type="entry name" value="Fumarase/histidase_N"/>
</dbReference>
<dbReference type="Gene3D" id="1.10.275.10">
    <property type="entry name" value="Fumarase/aspartase (N-terminal domain)"/>
    <property type="match status" value="1"/>
</dbReference>
<name>A0AAW4UDY3_9FIRM</name>
<dbReference type="PANTHER" id="PTHR43814:SF1">
    <property type="entry name" value="ARGININOSUCCINATE LYASE"/>
    <property type="match status" value="1"/>
</dbReference>
<gene>
    <name evidence="3" type="ORF">LIZ56_16635</name>
</gene>
<dbReference type="EMBL" id="JAJCJK010000205">
    <property type="protein sequence ID" value="MCB6940000.1"/>
    <property type="molecule type" value="Genomic_DNA"/>
</dbReference>
<dbReference type="PRINTS" id="PR00145">
    <property type="entry name" value="ARGSUCLYASE"/>
</dbReference>
<dbReference type="GO" id="GO:0005829">
    <property type="term" value="C:cytosol"/>
    <property type="evidence" value="ECO:0007669"/>
    <property type="project" value="TreeGrafter"/>
</dbReference>
<dbReference type="Proteomes" id="UP001197684">
    <property type="component" value="Unassembled WGS sequence"/>
</dbReference>
<evidence type="ECO:0000259" key="2">
    <source>
        <dbReference type="Pfam" id="PF00206"/>
    </source>
</evidence>
<dbReference type="AlphaFoldDB" id="A0AAW4UDY3"/>
<feature type="non-terminal residue" evidence="3">
    <location>
        <position position="1"/>
    </location>
</feature>
<dbReference type="GO" id="GO:0042450">
    <property type="term" value="P:L-arginine biosynthetic process via ornithine"/>
    <property type="evidence" value="ECO:0007669"/>
    <property type="project" value="InterPro"/>
</dbReference>
<feature type="domain" description="Fumarate lyase N-terminal" evidence="2">
    <location>
        <begin position="2"/>
        <end position="71"/>
    </location>
</feature>
<dbReference type="EC" id="4.3.2.1" evidence="3"/>
<organism evidence="3 4">
    <name type="scientific">Agathobacter rectalis</name>
    <dbReference type="NCBI Taxonomy" id="39491"/>
    <lineage>
        <taxon>Bacteria</taxon>
        <taxon>Bacillati</taxon>
        <taxon>Bacillota</taxon>
        <taxon>Clostridia</taxon>
        <taxon>Lachnospirales</taxon>
        <taxon>Lachnospiraceae</taxon>
        <taxon>Agathobacter</taxon>
    </lineage>
</organism>
<dbReference type="GO" id="GO:0004056">
    <property type="term" value="F:argininosuccinate lyase activity"/>
    <property type="evidence" value="ECO:0007669"/>
    <property type="project" value="UniProtKB-EC"/>
</dbReference>
<feature type="non-terminal residue" evidence="3">
    <location>
        <position position="71"/>
    </location>
</feature>
<dbReference type="Pfam" id="PF00206">
    <property type="entry name" value="Lyase_1"/>
    <property type="match status" value="1"/>
</dbReference>
<dbReference type="PANTHER" id="PTHR43814">
    <property type="entry name" value="ARGININOSUCCINATE LYASE"/>
    <property type="match status" value="1"/>
</dbReference>
<dbReference type="SUPFAM" id="SSF48557">
    <property type="entry name" value="L-aspartase-like"/>
    <property type="match status" value="1"/>
</dbReference>
<dbReference type="InterPro" id="IPR008948">
    <property type="entry name" value="L-Aspartase-like"/>
</dbReference>
<sequence>ISFAHHVMTYYWMLERDKARFNDALKRIDINPLGAAALSGTTHPIDRQKTQELLDFASLYENSLDAVSDRD</sequence>
<evidence type="ECO:0000313" key="4">
    <source>
        <dbReference type="Proteomes" id="UP001197684"/>
    </source>
</evidence>